<dbReference type="OrthoDB" id="9771806at2"/>
<dbReference type="KEGG" id="alv:Alvin_2133"/>
<comment type="pathway">
    <text evidence="1 12 13">Metabolic intermediate biosynthesis; chorismate biosynthesis; chorismate from D-erythrose 4-phosphate and phosphoenolpyruvate: step 7/7.</text>
</comment>
<dbReference type="STRING" id="572477.Alvin_2133"/>
<sequence>MSGNSFGRNFVVTTFGESHGPALGGIVDGCPPGLELTAADLQHDLDRRKPGQSRHTTQRRESDRVEILSGIFEGRTTGTPIGLLIHNEDQRSHDYSEIAERYRPGHADYSYEQKYGVRDYRGGGRSSARETAIRVAAGAIAKKYLAERLGIRLRGYLSQLGPWRPRGFDWEQVEHNPFFWPCAETVPELEAYMDALRKSGDSIGAAVTVVASGVPTGLGEPIFDRLDADIAHALMSINAVKGVEIGAGFACIEQKGTEHRDPMTPEGFLTNNAGGILGGISTGQDIIARIALKPTSSIRLPGRSIDRHGAAVEVVTTGRHDPCVGIRATPIAEAMLALVLMDHTLRHRAQNAEVVPPIPAIPAEPRPNS</sequence>
<dbReference type="UniPathway" id="UPA00053">
    <property type="reaction ID" value="UER00090"/>
</dbReference>
<proteinExistence type="inferred from homology"/>
<dbReference type="PROSITE" id="PS00789">
    <property type="entry name" value="CHORISMATE_SYNTHASE_3"/>
    <property type="match status" value="1"/>
</dbReference>
<evidence type="ECO:0000256" key="5">
    <source>
        <dbReference type="ARBA" id="ARBA00022605"/>
    </source>
</evidence>
<dbReference type="InterPro" id="IPR035904">
    <property type="entry name" value="Chorismate_synth_AroC_sf"/>
</dbReference>
<feature type="binding site" evidence="12">
    <location>
        <position position="278"/>
    </location>
    <ligand>
        <name>FMN</name>
        <dbReference type="ChEBI" id="CHEBI:58210"/>
    </ligand>
</feature>
<dbReference type="EMBL" id="CP001896">
    <property type="protein sequence ID" value="ADC63055.1"/>
    <property type="molecule type" value="Genomic_DNA"/>
</dbReference>
<keyword evidence="10 12" id="KW-0057">Aromatic amino acid biosynthesis</keyword>
<dbReference type="EC" id="4.2.3.5" evidence="4 12"/>
<dbReference type="SUPFAM" id="SSF103263">
    <property type="entry name" value="Chorismate synthase, AroC"/>
    <property type="match status" value="1"/>
</dbReference>
<dbReference type="GO" id="GO:0009073">
    <property type="term" value="P:aromatic amino acid family biosynthetic process"/>
    <property type="evidence" value="ECO:0007669"/>
    <property type="project" value="UniProtKB-KW"/>
</dbReference>
<dbReference type="InterPro" id="IPR000453">
    <property type="entry name" value="Chorismate_synth"/>
</dbReference>
<evidence type="ECO:0000256" key="12">
    <source>
        <dbReference type="HAMAP-Rule" id="MF_00300"/>
    </source>
</evidence>
<feature type="binding site" evidence="12">
    <location>
        <position position="48"/>
    </location>
    <ligand>
        <name>NADP(+)</name>
        <dbReference type="ChEBI" id="CHEBI:58349"/>
    </ligand>
</feature>
<comment type="catalytic activity">
    <reaction evidence="12 13">
        <text>5-O-(1-carboxyvinyl)-3-phosphoshikimate = chorismate + phosphate</text>
        <dbReference type="Rhea" id="RHEA:21020"/>
        <dbReference type="ChEBI" id="CHEBI:29748"/>
        <dbReference type="ChEBI" id="CHEBI:43474"/>
        <dbReference type="ChEBI" id="CHEBI:57701"/>
        <dbReference type="EC" id="4.2.3.5"/>
    </reaction>
</comment>
<dbReference type="HOGENOM" id="CLU_034547_0_2_6"/>
<evidence type="ECO:0000313" key="16">
    <source>
        <dbReference type="Proteomes" id="UP000001441"/>
    </source>
</evidence>
<dbReference type="PROSITE" id="PS00788">
    <property type="entry name" value="CHORISMATE_SYNTHASE_2"/>
    <property type="match status" value="1"/>
</dbReference>
<evidence type="ECO:0000256" key="14">
    <source>
        <dbReference type="SAM" id="MobiDB-lite"/>
    </source>
</evidence>
<dbReference type="GO" id="GO:0009423">
    <property type="term" value="P:chorismate biosynthetic process"/>
    <property type="evidence" value="ECO:0007669"/>
    <property type="project" value="UniProtKB-UniRule"/>
</dbReference>
<dbReference type="PANTHER" id="PTHR21085:SF0">
    <property type="entry name" value="CHORISMATE SYNTHASE"/>
    <property type="match status" value="1"/>
</dbReference>
<dbReference type="FunFam" id="3.60.150.10:FF:000001">
    <property type="entry name" value="Chorismate synthase"/>
    <property type="match status" value="1"/>
</dbReference>
<feature type="binding site" evidence="12">
    <location>
        <begin position="125"/>
        <end position="127"/>
    </location>
    <ligand>
        <name>FMN</name>
        <dbReference type="ChEBI" id="CHEBI:58210"/>
    </ligand>
</feature>
<comment type="similarity">
    <text evidence="2 12 13">Belongs to the chorismate synthase family.</text>
</comment>
<dbReference type="NCBIfam" id="NF003793">
    <property type="entry name" value="PRK05382.1"/>
    <property type="match status" value="1"/>
</dbReference>
<keyword evidence="7 12" id="KW-0288">FMN</keyword>
<dbReference type="PIRSF" id="PIRSF001456">
    <property type="entry name" value="Chorismate_synth"/>
    <property type="match status" value="1"/>
</dbReference>
<protein>
    <recommendedName>
        <fullName evidence="4 12">Chorismate synthase</fullName>
        <shortName evidence="12">CS</shortName>
        <ecNumber evidence="4 12">4.2.3.5</ecNumber>
    </recommendedName>
    <alternativeName>
        <fullName evidence="12">5-enolpyruvylshikimate-3-phosphate phospholyase</fullName>
    </alternativeName>
</protein>
<comment type="subunit">
    <text evidence="3 12">Homotetramer.</text>
</comment>
<evidence type="ECO:0000256" key="4">
    <source>
        <dbReference type="ARBA" id="ARBA00013036"/>
    </source>
</evidence>
<feature type="binding site" evidence="12">
    <location>
        <begin position="293"/>
        <end position="297"/>
    </location>
    <ligand>
        <name>FMN</name>
        <dbReference type="ChEBI" id="CHEBI:58210"/>
    </ligand>
</feature>
<feature type="binding site" evidence="12">
    <location>
        <position position="319"/>
    </location>
    <ligand>
        <name>FMN</name>
        <dbReference type="ChEBI" id="CHEBI:58210"/>
    </ligand>
</feature>
<evidence type="ECO:0000256" key="3">
    <source>
        <dbReference type="ARBA" id="ARBA00011881"/>
    </source>
</evidence>
<dbReference type="Gene3D" id="3.60.150.10">
    <property type="entry name" value="Chorismate synthase AroC"/>
    <property type="match status" value="1"/>
</dbReference>
<evidence type="ECO:0000256" key="1">
    <source>
        <dbReference type="ARBA" id="ARBA00005044"/>
    </source>
</evidence>
<organism evidence="15 16">
    <name type="scientific">Allochromatium vinosum (strain ATCC 17899 / DSM 180 / NBRC 103801 / NCIMB 10441 / D)</name>
    <name type="common">Chromatium vinosum</name>
    <dbReference type="NCBI Taxonomy" id="572477"/>
    <lineage>
        <taxon>Bacteria</taxon>
        <taxon>Pseudomonadati</taxon>
        <taxon>Pseudomonadota</taxon>
        <taxon>Gammaproteobacteria</taxon>
        <taxon>Chromatiales</taxon>
        <taxon>Chromatiaceae</taxon>
        <taxon>Allochromatium</taxon>
    </lineage>
</organism>
<dbReference type="GO" id="GO:0008652">
    <property type="term" value="P:amino acid biosynthetic process"/>
    <property type="evidence" value="ECO:0007669"/>
    <property type="project" value="UniProtKB-KW"/>
</dbReference>
<evidence type="ECO:0000256" key="9">
    <source>
        <dbReference type="ARBA" id="ARBA00022857"/>
    </source>
</evidence>
<evidence type="ECO:0000256" key="13">
    <source>
        <dbReference type="RuleBase" id="RU000605"/>
    </source>
</evidence>
<dbReference type="NCBIfam" id="TIGR00033">
    <property type="entry name" value="aroC"/>
    <property type="match status" value="1"/>
</dbReference>
<feature type="region of interest" description="Disordered" evidence="14">
    <location>
        <begin position="42"/>
        <end position="62"/>
    </location>
</feature>
<keyword evidence="9 12" id="KW-0521">NADP</keyword>
<dbReference type="RefSeq" id="WP_012971327.1">
    <property type="nucleotide sequence ID" value="NC_013851.1"/>
</dbReference>
<feature type="binding site" evidence="12">
    <location>
        <begin position="238"/>
        <end position="239"/>
    </location>
    <ligand>
        <name>FMN</name>
        <dbReference type="ChEBI" id="CHEBI:58210"/>
    </ligand>
</feature>
<comment type="cofactor">
    <cofactor evidence="12 13">
        <name>FMNH2</name>
        <dbReference type="ChEBI" id="CHEBI:57618"/>
    </cofactor>
    <text evidence="12 13">Reduced FMN (FMNH(2)).</text>
</comment>
<evidence type="ECO:0000256" key="10">
    <source>
        <dbReference type="ARBA" id="ARBA00023141"/>
    </source>
</evidence>
<accession>D3RVP2</accession>
<dbReference type="Proteomes" id="UP000001441">
    <property type="component" value="Chromosome"/>
</dbReference>
<keyword evidence="6 12" id="KW-0285">Flavoprotein</keyword>
<evidence type="ECO:0000256" key="2">
    <source>
        <dbReference type="ARBA" id="ARBA00008014"/>
    </source>
</evidence>
<comment type="function">
    <text evidence="12">Catalyzes the anti-1,4-elimination of the C-3 phosphate and the C-6 proR hydrogen from 5-enolpyruvylshikimate-3-phosphate (EPSP) to yield chorismate, which is the branch point compound that serves as the starting substrate for the three terminal pathways of aromatic amino acid biosynthesis. This reaction introduces a second double bond into the aromatic ring system.</text>
</comment>
<dbReference type="PANTHER" id="PTHR21085">
    <property type="entry name" value="CHORISMATE SYNTHASE"/>
    <property type="match status" value="1"/>
</dbReference>
<dbReference type="Pfam" id="PF01264">
    <property type="entry name" value="Chorismate_synt"/>
    <property type="match status" value="1"/>
</dbReference>
<keyword evidence="8 12" id="KW-0274">FAD</keyword>
<dbReference type="HAMAP" id="MF_00300">
    <property type="entry name" value="Chorismate_synth"/>
    <property type="match status" value="1"/>
</dbReference>
<keyword evidence="11 12" id="KW-0456">Lyase</keyword>
<dbReference type="InterPro" id="IPR020541">
    <property type="entry name" value="Chorismate_synthase_CS"/>
</dbReference>
<evidence type="ECO:0000256" key="8">
    <source>
        <dbReference type="ARBA" id="ARBA00022827"/>
    </source>
</evidence>
<keyword evidence="16" id="KW-1185">Reference proteome</keyword>
<evidence type="ECO:0000256" key="6">
    <source>
        <dbReference type="ARBA" id="ARBA00022630"/>
    </source>
</evidence>
<dbReference type="GO" id="GO:0005829">
    <property type="term" value="C:cytosol"/>
    <property type="evidence" value="ECO:0007669"/>
    <property type="project" value="TreeGrafter"/>
</dbReference>
<dbReference type="eggNOG" id="COG0082">
    <property type="taxonomic scope" value="Bacteria"/>
</dbReference>
<keyword evidence="5 12" id="KW-0028">Amino-acid biosynthesis</keyword>
<evidence type="ECO:0000313" key="15">
    <source>
        <dbReference type="EMBL" id="ADC63055.1"/>
    </source>
</evidence>
<dbReference type="PROSITE" id="PS00787">
    <property type="entry name" value="CHORISMATE_SYNTHASE_1"/>
    <property type="match status" value="1"/>
</dbReference>
<dbReference type="CDD" id="cd07304">
    <property type="entry name" value="Chorismate_synthase"/>
    <property type="match status" value="1"/>
</dbReference>
<evidence type="ECO:0000256" key="11">
    <source>
        <dbReference type="ARBA" id="ARBA00023239"/>
    </source>
</evidence>
<dbReference type="AlphaFoldDB" id="D3RVP2"/>
<name>D3RVP2_ALLVD</name>
<reference evidence="15 16" key="1">
    <citation type="journal article" date="2011" name="Stand. Genomic Sci.">
        <title>Complete genome sequence of Allochromatium vinosum DSM 180(T).</title>
        <authorList>
            <person name="Weissgerber T."/>
            <person name="Zigann R."/>
            <person name="Bruce D."/>
            <person name="Chang Y.J."/>
            <person name="Detter J.C."/>
            <person name="Han C."/>
            <person name="Hauser L."/>
            <person name="Jeffries C.D."/>
            <person name="Land M."/>
            <person name="Munk A.C."/>
            <person name="Tapia R."/>
            <person name="Dahl C."/>
        </authorList>
    </citation>
    <scope>NUCLEOTIDE SEQUENCE [LARGE SCALE GENOMIC DNA]</scope>
    <source>
        <strain evidence="16">ATCC 17899 / DSM 180 / NBRC 103801 / NCIMB 10441 / D</strain>
    </source>
</reference>
<dbReference type="GO" id="GO:0010181">
    <property type="term" value="F:FMN binding"/>
    <property type="evidence" value="ECO:0007669"/>
    <property type="project" value="TreeGrafter"/>
</dbReference>
<feature type="binding site" evidence="12">
    <location>
        <position position="54"/>
    </location>
    <ligand>
        <name>NADP(+)</name>
        <dbReference type="ChEBI" id="CHEBI:58349"/>
    </ligand>
</feature>
<evidence type="ECO:0000256" key="7">
    <source>
        <dbReference type="ARBA" id="ARBA00022643"/>
    </source>
</evidence>
<gene>
    <name evidence="12" type="primary">aroC</name>
    <name evidence="15" type="ordered locus">Alvin_2133</name>
</gene>
<dbReference type="GO" id="GO:0004107">
    <property type="term" value="F:chorismate synthase activity"/>
    <property type="evidence" value="ECO:0007669"/>
    <property type="project" value="UniProtKB-UniRule"/>
</dbReference>